<reference evidence="11" key="2">
    <citation type="journal article" date="2021" name="PeerJ">
        <title>Extensive microbial diversity within the chicken gut microbiome revealed by metagenomics and culture.</title>
        <authorList>
            <person name="Gilroy R."/>
            <person name="Ravi A."/>
            <person name="Getino M."/>
            <person name="Pursley I."/>
            <person name="Horton D.L."/>
            <person name="Alikhan N.F."/>
            <person name="Baker D."/>
            <person name="Gharbi K."/>
            <person name="Hall N."/>
            <person name="Watson M."/>
            <person name="Adriaenssens E.M."/>
            <person name="Foster-Nyarko E."/>
            <person name="Jarju S."/>
            <person name="Secka A."/>
            <person name="Antonio M."/>
            <person name="Oren A."/>
            <person name="Chaudhuri R.R."/>
            <person name="La Ragione R."/>
            <person name="Hildebrand F."/>
            <person name="Pallen M.J."/>
        </authorList>
    </citation>
    <scope>NUCLEOTIDE SEQUENCE</scope>
    <source>
        <strain evidence="11">35461</strain>
    </source>
</reference>
<organism evidence="11 12">
    <name type="scientific">Candidatus Spyradenecus faecavium</name>
    <dbReference type="NCBI Taxonomy" id="2840947"/>
    <lineage>
        <taxon>Bacteria</taxon>
        <taxon>Pseudomonadati</taxon>
        <taxon>Lentisphaerota</taxon>
        <taxon>Lentisphaeria</taxon>
        <taxon>Lentisphaerales</taxon>
        <taxon>Lentisphaeraceae</taxon>
        <taxon>Lentisphaeraceae incertae sedis</taxon>
        <taxon>Candidatus Spyradenecus</taxon>
    </lineage>
</organism>
<accession>A0A9D1NP61</accession>
<evidence type="ECO:0000256" key="7">
    <source>
        <dbReference type="ARBA" id="ARBA00025634"/>
    </source>
</evidence>
<evidence type="ECO:0000259" key="9">
    <source>
        <dbReference type="Pfam" id="PF00425"/>
    </source>
</evidence>
<comment type="cofactor">
    <cofactor evidence="1">
        <name>Mg(2+)</name>
        <dbReference type="ChEBI" id="CHEBI:18420"/>
    </cofactor>
</comment>
<dbReference type="GO" id="GO:0000162">
    <property type="term" value="P:L-tryptophan biosynthetic process"/>
    <property type="evidence" value="ECO:0007669"/>
    <property type="project" value="TreeGrafter"/>
</dbReference>
<dbReference type="Pfam" id="PF04715">
    <property type="entry name" value="Anth_synt_I_N"/>
    <property type="match status" value="1"/>
</dbReference>
<dbReference type="GO" id="GO:0046872">
    <property type="term" value="F:metal ion binding"/>
    <property type="evidence" value="ECO:0007669"/>
    <property type="project" value="UniProtKB-KW"/>
</dbReference>
<comment type="catalytic activity">
    <reaction evidence="8">
        <text>chorismate + L-glutamine = anthranilate + pyruvate + L-glutamate + H(+)</text>
        <dbReference type="Rhea" id="RHEA:21732"/>
        <dbReference type="ChEBI" id="CHEBI:15361"/>
        <dbReference type="ChEBI" id="CHEBI:15378"/>
        <dbReference type="ChEBI" id="CHEBI:16567"/>
        <dbReference type="ChEBI" id="CHEBI:29748"/>
        <dbReference type="ChEBI" id="CHEBI:29985"/>
        <dbReference type="ChEBI" id="CHEBI:58359"/>
        <dbReference type="EC" id="4.1.3.27"/>
    </reaction>
</comment>
<dbReference type="InterPro" id="IPR005801">
    <property type="entry name" value="ADC_synthase"/>
</dbReference>
<name>A0A9D1NP61_9BACT</name>
<comment type="function">
    <text evidence="7">Part of a heterotetrameric complex that catalyzes the two-step biosynthesis of anthranilate, an intermediate in the biosynthesis of L-tryptophan. In the first step, the glutamine-binding beta subunit (TrpG) of anthranilate synthase (AS) provides the glutamine amidotransferase activity which generates ammonia as a substrate that, along with chorismate, is used in the second step, catalyzed by the large alpha subunit of AS (TrpE) to produce anthranilate. In the absence of TrpG, TrpE can synthesize anthranilate directly from chorismate and high concentrations of ammonia.</text>
</comment>
<dbReference type="Gene3D" id="3.60.120.10">
    <property type="entry name" value="Anthranilate synthase"/>
    <property type="match status" value="1"/>
</dbReference>
<evidence type="ECO:0000259" key="10">
    <source>
        <dbReference type="Pfam" id="PF04715"/>
    </source>
</evidence>
<sequence>MDYGRFEALCGQGRPIPLTDETLADVETPVSALARVAEAHADCFLLESCGQGGRFSRYSFLGCAPRGVFTVEDGKPFLDGKPLPCGDDPMEALRPLLGRAPLELDGLPTLLGGAVGYVGYEMAGRFEPLPPPKGRADTPEALFLLVDDLLVFDNLRHTILAVATVDPARYDSPRAAYEDGLRRLAALKAPFFRPRALLPETTPLAEPPRLRSNLGKEAFCERVDAAKQAIRDGECIQVVLSQRFEADCDAEPLQLYRALRAVNPSPYTFFFRHGDLVLIGSSPETLVRLEKGRSTVRPIAGTRRRGATQAQDRANADDLLSDPKERAEHLMLVDLGRNDLGRTAVPGSVHVEDFMHIERYSHVMHLVSDVHAQLAEGCDAFDLLRTAFPAGTLSGAPKIRAMELIHELEDGPRGVYGGAVGYFSNTGDMDLAITIRTLQLKGRRLTVQAGAGIVHDSDPEKEYEETLNKAAAVFQAIRLAAKGFDLR</sequence>
<dbReference type="Proteomes" id="UP000886845">
    <property type="component" value="Unassembled WGS sequence"/>
</dbReference>
<evidence type="ECO:0000256" key="3">
    <source>
        <dbReference type="ARBA" id="ARBA00020653"/>
    </source>
</evidence>
<proteinExistence type="predicted"/>
<dbReference type="PANTHER" id="PTHR11236:SF48">
    <property type="entry name" value="ISOCHORISMATE SYNTHASE MENF"/>
    <property type="match status" value="1"/>
</dbReference>
<evidence type="ECO:0000313" key="11">
    <source>
        <dbReference type="EMBL" id="HIV09609.1"/>
    </source>
</evidence>
<comment type="subunit">
    <text evidence="2">Heterotetramer consisting of two non-identical subunits: a beta subunit (TrpG) and a large alpha subunit (TrpE).</text>
</comment>
<dbReference type="Pfam" id="PF00425">
    <property type="entry name" value="Chorismate_bind"/>
    <property type="match status" value="1"/>
</dbReference>
<feature type="domain" description="Chorismate-utilising enzyme C-terminal" evidence="9">
    <location>
        <begin position="216"/>
        <end position="469"/>
    </location>
</feature>
<evidence type="ECO:0000313" key="12">
    <source>
        <dbReference type="Proteomes" id="UP000886845"/>
    </source>
</evidence>
<comment type="caution">
    <text evidence="11">The sequence shown here is derived from an EMBL/GenBank/DDBJ whole genome shotgun (WGS) entry which is preliminary data.</text>
</comment>
<dbReference type="SUPFAM" id="SSF56322">
    <property type="entry name" value="ADC synthase"/>
    <property type="match status" value="1"/>
</dbReference>
<dbReference type="EMBL" id="DVOR01000186">
    <property type="protein sequence ID" value="HIV09609.1"/>
    <property type="molecule type" value="Genomic_DNA"/>
</dbReference>
<gene>
    <name evidence="11" type="ORF">IAC79_05815</name>
</gene>
<evidence type="ECO:0000256" key="2">
    <source>
        <dbReference type="ARBA" id="ARBA00011575"/>
    </source>
</evidence>
<evidence type="ECO:0000256" key="5">
    <source>
        <dbReference type="ARBA" id="ARBA00022842"/>
    </source>
</evidence>
<keyword evidence="5" id="KW-0460">Magnesium</keyword>
<dbReference type="AlphaFoldDB" id="A0A9D1NP61"/>
<reference evidence="11" key="1">
    <citation type="submission" date="2020-10" db="EMBL/GenBank/DDBJ databases">
        <authorList>
            <person name="Gilroy R."/>
        </authorList>
    </citation>
    <scope>NUCLEOTIDE SEQUENCE</scope>
    <source>
        <strain evidence="11">35461</strain>
    </source>
</reference>
<dbReference type="InterPro" id="IPR006805">
    <property type="entry name" value="Anth_synth_I_N"/>
</dbReference>
<evidence type="ECO:0000256" key="8">
    <source>
        <dbReference type="ARBA" id="ARBA00047683"/>
    </source>
</evidence>
<feature type="domain" description="Anthranilate synthase component I N-terminal" evidence="10">
    <location>
        <begin position="25"/>
        <end position="159"/>
    </location>
</feature>
<dbReference type="PRINTS" id="PR00095">
    <property type="entry name" value="ANTSNTHASEI"/>
</dbReference>
<dbReference type="PANTHER" id="PTHR11236">
    <property type="entry name" value="AMINOBENZOATE/ANTHRANILATE SYNTHASE"/>
    <property type="match status" value="1"/>
</dbReference>
<dbReference type="GO" id="GO:0004049">
    <property type="term" value="F:anthranilate synthase activity"/>
    <property type="evidence" value="ECO:0007669"/>
    <property type="project" value="UniProtKB-EC"/>
</dbReference>
<evidence type="ECO:0000256" key="1">
    <source>
        <dbReference type="ARBA" id="ARBA00001946"/>
    </source>
</evidence>
<evidence type="ECO:0000256" key="4">
    <source>
        <dbReference type="ARBA" id="ARBA00022723"/>
    </source>
</evidence>
<dbReference type="InterPro" id="IPR015890">
    <property type="entry name" value="Chorismate_C"/>
</dbReference>
<keyword evidence="6" id="KW-0456">Lyase</keyword>
<keyword evidence="4" id="KW-0479">Metal-binding</keyword>
<protein>
    <recommendedName>
        <fullName evidence="3">Anthranilate synthase component 1</fullName>
    </recommendedName>
</protein>
<dbReference type="InterPro" id="IPR019999">
    <property type="entry name" value="Anth_synth_I-like"/>
</dbReference>
<evidence type="ECO:0000256" key="6">
    <source>
        <dbReference type="ARBA" id="ARBA00023239"/>
    </source>
</evidence>